<dbReference type="AlphaFoldDB" id="A0A1I8F9K4"/>
<evidence type="ECO:0000259" key="9">
    <source>
        <dbReference type="Pfam" id="PF14575"/>
    </source>
</evidence>
<evidence type="ECO:0000256" key="2">
    <source>
        <dbReference type="ARBA" id="ARBA00022741"/>
    </source>
</evidence>
<sequence>DHPNGPRDAIVTENTAAAEWCSAGLHQRTPAAGRSIRYHVDCYGCGPVSSSSPRIRFEPGQSLSRPASVAIRACSPLTRSHIHVYVYALNGVSRGGCGREARCWGRHRQDHCVTQRQDRQPDLGAAQLDKSDPNIEEFELKNFRQKKDHSRPLFHFTRRSSFLVKELEQELPYILVQRPSAAGGSTTTKPTPSSGQSGASISIIIGAVVAVLLCLIIVLSMIILMSRARVSVQLETVSSRGWPWPTSSPSSSSSSRSYVDPHTTYEDPCQAVQRVRAKEIDASWICHRHRVLGGARVRATLCKGLLTVPGPANVQLVAVKNSEAGRIRDKNKLDFLDRRRPSWANSTHPNVIFLEGRRTHKEATRPLIVTRVHGQRSLDTFLRPRRAAQQRSSWWDAARHRQRQCAILSDTGYIPPRDLAARKTSCSVCKVSDFGLSREIPVDPATAAAAANEAKDGTYTPPGAAARSPSGGRRRRPFHFRKFTSATDV</sequence>
<proteinExistence type="predicted"/>
<accession>A0A1I8F9K4</accession>
<feature type="region of interest" description="Disordered" evidence="6">
    <location>
        <begin position="448"/>
        <end position="489"/>
    </location>
</feature>
<dbReference type="WBParaSite" id="maker-unitig_25111-snap-gene-0.1-mRNA-1">
    <property type="protein sequence ID" value="maker-unitig_25111-snap-gene-0.1-mRNA-1"/>
    <property type="gene ID" value="maker-unitig_25111-snap-gene-0.1"/>
</dbReference>
<feature type="region of interest" description="Disordered" evidence="6">
    <location>
        <begin position="239"/>
        <end position="260"/>
    </location>
</feature>
<dbReference type="InterPro" id="IPR050449">
    <property type="entry name" value="Ephrin_rcpt_TKs"/>
</dbReference>
<dbReference type="SUPFAM" id="SSF56112">
    <property type="entry name" value="Protein kinase-like (PK-like)"/>
    <property type="match status" value="1"/>
</dbReference>
<protein>
    <submittedName>
        <fullName evidence="11">Protein kinase domain-containing protein</fullName>
    </submittedName>
</protein>
<keyword evidence="3" id="KW-0067">ATP-binding</keyword>
<dbReference type="GO" id="GO:0005005">
    <property type="term" value="F:transmembrane-ephrin receptor activity"/>
    <property type="evidence" value="ECO:0007669"/>
    <property type="project" value="TreeGrafter"/>
</dbReference>
<feature type="domain" description="Serine-threonine/tyrosine-protein kinase catalytic" evidence="8">
    <location>
        <begin position="299"/>
        <end position="444"/>
    </location>
</feature>
<feature type="compositionally biased region" description="Low complexity" evidence="6">
    <location>
        <begin position="461"/>
        <end position="471"/>
    </location>
</feature>
<evidence type="ECO:0000259" key="8">
    <source>
        <dbReference type="Pfam" id="PF07714"/>
    </source>
</evidence>
<dbReference type="InterPro" id="IPR001245">
    <property type="entry name" value="Ser-Thr/Tyr_kinase_cat_dom"/>
</dbReference>
<feature type="compositionally biased region" description="Low complexity" evidence="6">
    <location>
        <begin position="239"/>
        <end position="257"/>
    </location>
</feature>
<dbReference type="Pfam" id="PF14575">
    <property type="entry name" value="EphA2_TM"/>
    <property type="match status" value="1"/>
</dbReference>
<comment type="subcellular location">
    <subcellularLocation>
        <location evidence="1">Membrane</location>
        <topology evidence="1">Single-pass membrane protein</topology>
    </subcellularLocation>
</comment>
<evidence type="ECO:0000256" key="6">
    <source>
        <dbReference type="SAM" id="MobiDB-lite"/>
    </source>
</evidence>
<evidence type="ECO:0000313" key="10">
    <source>
        <dbReference type="Proteomes" id="UP000095280"/>
    </source>
</evidence>
<dbReference type="GO" id="GO:0005886">
    <property type="term" value="C:plasma membrane"/>
    <property type="evidence" value="ECO:0007669"/>
    <property type="project" value="TreeGrafter"/>
</dbReference>
<feature type="transmembrane region" description="Helical" evidence="7">
    <location>
        <begin position="199"/>
        <end position="224"/>
    </location>
</feature>
<dbReference type="Proteomes" id="UP000095280">
    <property type="component" value="Unplaced"/>
</dbReference>
<evidence type="ECO:0000256" key="4">
    <source>
        <dbReference type="ARBA" id="ARBA00023136"/>
    </source>
</evidence>
<dbReference type="InterPro" id="IPR027936">
    <property type="entry name" value="Eph_TM"/>
</dbReference>
<evidence type="ECO:0000256" key="3">
    <source>
        <dbReference type="ARBA" id="ARBA00022840"/>
    </source>
</evidence>
<evidence type="ECO:0000256" key="5">
    <source>
        <dbReference type="ARBA" id="ARBA00023170"/>
    </source>
</evidence>
<feature type="compositionally biased region" description="Basic residues" evidence="6">
    <location>
        <begin position="472"/>
        <end position="482"/>
    </location>
</feature>
<dbReference type="Gene3D" id="3.30.200.20">
    <property type="entry name" value="Phosphorylase Kinase, domain 1"/>
    <property type="match status" value="1"/>
</dbReference>
<dbReference type="PANTHER" id="PTHR46877:SF14">
    <property type="entry name" value="RECEPTOR PROTEIN-TYROSINE KINASE"/>
    <property type="match status" value="1"/>
</dbReference>
<evidence type="ECO:0000256" key="1">
    <source>
        <dbReference type="ARBA" id="ARBA00004167"/>
    </source>
</evidence>
<feature type="domain" description="Ephrin receptor transmembrane" evidence="9">
    <location>
        <begin position="204"/>
        <end position="282"/>
    </location>
</feature>
<dbReference type="GO" id="GO:0007411">
    <property type="term" value="P:axon guidance"/>
    <property type="evidence" value="ECO:0007669"/>
    <property type="project" value="TreeGrafter"/>
</dbReference>
<evidence type="ECO:0000313" key="11">
    <source>
        <dbReference type="WBParaSite" id="maker-unitig_25111-snap-gene-0.1-mRNA-1"/>
    </source>
</evidence>
<keyword evidence="7" id="KW-1133">Transmembrane helix</keyword>
<dbReference type="InterPro" id="IPR011009">
    <property type="entry name" value="Kinase-like_dom_sf"/>
</dbReference>
<keyword evidence="10" id="KW-1185">Reference proteome</keyword>
<dbReference type="Pfam" id="PF07714">
    <property type="entry name" value="PK_Tyr_Ser-Thr"/>
    <property type="match status" value="1"/>
</dbReference>
<dbReference type="GO" id="GO:0005524">
    <property type="term" value="F:ATP binding"/>
    <property type="evidence" value="ECO:0007669"/>
    <property type="project" value="UniProtKB-KW"/>
</dbReference>
<keyword evidence="7" id="KW-0812">Transmembrane</keyword>
<keyword evidence="2" id="KW-0547">Nucleotide-binding</keyword>
<reference evidence="11" key="1">
    <citation type="submission" date="2016-11" db="UniProtKB">
        <authorList>
            <consortium name="WormBaseParasite"/>
        </authorList>
    </citation>
    <scope>IDENTIFICATION</scope>
</reference>
<keyword evidence="5" id="KW-0675">Receptor</keyword>
<name>A0A1I8F9K4_9PLAT</name>
<dbReference type="PANTHER" id="PTHR46877">
    <property type="entry name" value="EPH RECEPTOR A5"/>
    <property type="match status" value="1"/>
</dbReference>
<organism evidence="10 11">
    <name type="scientific">Macrostomum lignano</name>
    <dbReference type="NCBI Taxonomy" id="282301"/>
    <lineage>
        <taxon>Eukaryota</taxon>
        <taxon>Metazoa</taxon>
        <taxon>Spiralia</taxon>
        <taxon>Lophotrochozoa</taxon>
        <taxon>Platyhelminthes</taxon>
        <taxon>Rhabditophora</taxon>
        <taxon>Macrostomorpha</taxon>
        <taxon>Macrostomida</taxon>
        <taxon>Macrostomidae</taxon>
        <taxon>Macrostomum</taxon>
    </lineage>
</organism>
<evidence type="ECO:0000256" key="7">
    <source>
        <dbReference type="SAM" id="Phobius"/>
    </source>
</evidence>
<dbReference type="GO" id="GO:0030425">
    <property type="term" value="C:dendrite"/>
    <property type="evidence" value="ECO:0007669"/>
    <property type="project" value="TreeGrafter"/>
</dbReference>
<keyword evidence="4 7" id="KW-0472">Membrane</keyword>